<dbReference type="PANTHER" id="PTHR31875">
    <property type="entry name" value="PROTEIN DEHYDRATION-INDUCED 19"/>
    <property type="match status" value="1"/>
</dbReference>
<dbReference type="PANTHER" id="PTHR31875:SF24">
    <property type="entry name" value="PROTEIN DEHYDRATION-INDUCED 19 HOMOLOG 5"/>
    <property type="match status" value="1"/>
</dbReference>
<sequence length="130" mass="14886">MNASLFLYQICPVCDESLGEDAIRMVKNSSFPISQKWIWKPRKKNGISHIHWALHHKKDASWEHNKHEPMPDSISPAFMDNVYLPSLNDILSDEEDTIRNASDVVVENDTSIAKRYGPLKSICYNGDMLV</sequence>
<gene>
    <name evidence="1" type="ordered locus">MTR_3g076800</name>
</gene>
<dbReference type="EMBL" id="CM001219">
    <property type="protein sequence ID" value="AES71423.1"/>
    <property type="molecule type" value="Genomic_DNA"/>
</dbReference>
<dbReference type="HOGENOM" id="CLU_1996002_0_0_1"/>
<evidence type="ECO:0000313" key="1">
    <source>
        <dbReference type="EMBL" id="AES71423.1"/>
    </source>
</evidence>
<protein>
    <submittedName>
        <fullName evidence="1 2">Uncharacterized protein</fullName>
    </submittedName>
</protein>
<reference evidence="1 3" key="1">
    <citation type="journal article" date="2011" name="Nature">
        <title>The Medicago genome provides insight into the evolution of rhizobial symbioses.</title>
        <authorList>
            <person name="Young N.D."/>
            <person name="Debelle F."/>
            <person name="Oldroyd G.E."/>
            <person name="Geurts R."/>
            <person name="Cannon S.B."/>
            <person name="Udvardi M.K."/>
            <person name="Benedito V.A."/>
            <person name="Mayer K.F."/>
            <person name="Gouzy J."/>
            <person name="Schoof H."/>
            <person name="Van de Peer Y."/>
            <person name="Proost S."/>
            <person name="Cook D.R."/>
            <person name="Meyers B.C."/>
            <person name="Spannagl M."/>
            <person name="Cheung F."/>
            <person name="De Mita S."/>
            <person name="Krishnakumar V."/>
            <person name="Gundlach H."/>
            <person name="Zhou S."/>
            <person name="Mudge J."/>
            <person name="Bharti A.K."/>
            <person name="Murray J.D."/>
            <person name="Naoumkina M.A."/>
            <person name="Rosen B."/>
            <person name="Silverstein K.A."/>
            <person name="Tang H."/>
            <person name="Rombauts S."/>
            <person name="Zhao P.X."/>
            <person name="Zhou P."/>
            <person name="Barbe V."/>
            <person name="Bardou P."/>
            <person name="Bechner M."/>
            <person name="Bellec A."/>
            <person name="Berger A."/>
            <person name="Berges H."/>
            <person name="Bidwell S."/>
            <person name="Bisseling T."/>
            <person name="Choisne N."/>
            <person name="Couloux A."/>
            <person name="Denny R."/>
            <person name="Deshpande S."/>
            <person name="Dai X."/>
            <person name="Doyle J.J."/>
            <person name="Dudez A.M."/>
            <person name="Farmer A.D."/>
            <person name="Fouteau S."/>
            <person name="Franken C."/>
            <person name="Gibelin C."/>
            <person name="Gish J."/>
            <person name="Goldstein S."/>
            <person name="Gonzalez A.J."/>
            <person name="Green P.J."/>
            <person name="Hallab A."/>
            <person name="Hartog M."/>
            <person name="Hua A."/>
            <person name="Humphray S.J."/>
            <person name="Jeong D.H."/>
            <person name="Jing Y."/>
            <person name="Jocker A."/>
            <person name="Kenton S.M."/>
            <person name="Kim D.J."/>
            <person name="Klee K."/>
            <person name="Lai H."/>
            <person name="Lang C."/>
            <person name="Lin S."/>
            <person name="Macmil S.L."/>
            <person name="Magdelenat G."/>
            <person name="Matthews L."/>
            <person name="McCorrison J."/>
            <person name="Monaghan E.L."/>
            <person name="Mun J.H."/>
            <person name="Najar F.Z."/>
            <person name="Nicholson C."/>
            <person name="Noirot C."/>
            <person name="O'Bleness M."/>
            <person name="Paule C.R."/>
            <person name="Poulain J."/>
            <person name="Prion F."/>
            <person name="Qin B."/>
            <person name="Qu C."/>
            <person name="Retzel E.F."/>
            <person name="Riddle C."/>
            <person name="Sallet E."/>
            <person name="Samain S."/>
            <person name="Samson N."/>
            <person name="Sanders I."/>
            <person name="Saurat O."/>
            <person name="Scarpelli C."/>
            <person name="Schiex T."/>
            <person name="Segurens B."/>
            <person name="Severin A.J."/>
            <person name="Sherrier D.J."/>
            <person name="Shi R."/>
            <person name="Sims S."/>
            <person name="Singer S.R."/>
            <person name="Sinharoy S."/>
            <person name="Sterck L."/>
            <person name="Viollet A."/>
            <person name="Wang B.B."/>
            <person name="Wang K."/>
            <person name="Wang M."/>
            <person name="Wang X."/>
            <person name="Warfsmann J."/>
            <person name="Weissenbach J."/>
            <person name="White D.D."/>
            <person name="White J.D."/>
            <person name="Wiley G.B."/>
            <person name="Wincker P."/>
            <person name="Xing Y."/>
            <person name="Yang L."/>
            <person name="Yao Z."/>
            <person name="Ying F."/>
            <person name="Zhai J."/>
            <person name="Zhou L."/>
            <person name="Zuber A."/>
            <person name="Denarie J."/>
            <person name="Dixon R.A."/>
            <person name="May G.D."/>
            <person name="Schwartz D.C."/>
            <person name="Rogers J."/>
            <person name="Quetier F."/>
            <person name="Town C.D."/>
            <person name="Roe B.A."/>
        </authorList>
    </citation>
    <scope>NUCLEOTIDE SEQUENCE [LARGE SCALE GENOMIC DNA]</scope>
    <source>
        <strain evidence="1">A17</strain>
        <strain evidence="2 3">cv. Jemalong A17</strain>
    </source>
</reference>
<proteinExistence type="predicted"/>
<evidence type="ECO:0000313" key="2">
    <source>
        <dbReference type="EnsemblPlants" id="AES71423"/>
    </source>
</evidence>
<dbReference type="PaxDb" id="3880-AES71423"/>
<dbReference type="InterPro" id="IPR033347">
    <property type="entry name" value="Di19"/>
</dbReference>
<dbReference type="Proteomes" id="UP000002051">
    <property type="component" value="Chromosome 3"/>
</dbReference>
<name>G7J498_MEDTR</name>
<keyword evidence="3" id="KW-1185">Reference proteome</keyword>
<dbReference type="AlphaFoldDB" id="G7J498"/>
<reference evidence="1 3" key="2">
    <citation type="journal article" date="2014" name="BMC Genomics">
        <title>An improved genome release (version Mt4.0) for the model legume Medicago truncatula.</title>
        <authorList>
            <person name="Tang H."/>
            <person name="Krishnakumar V."/>
            <person name="Bidwell S."/>
            <person name="Rosen B."/>
            <person name="Chan A."/>
            <person name="Zhou S."/>
            <person name="Gentzbittel L."/>
            <person name="Childs K.L."/>
            <person name="Yandell M."/>
            <person name="Gundlach H."/>
            <person name="Mayer K.F."/>
            <person name="Schwartz D.C."/>
            <person name="Town C.D."/>
        </authorList>
    </citation>
    <scope>GENOME REANNOTATION</scope>
    <source>
        <strain evidence="2 3">cv. Jemalong A17</strain>
    </source>
</reference>
<evidence type="ECO:0000313" key="3">
    <source>
        <dbReference type="Proteomes" id="UP000002051"/>
    </source>
</evidence>
<reference evidence="2" key="3">
    <citation type="submission" date="2015-04" db="UniProtKB">
        <authorList>
            <consortium name="EnsemblPlants"/>
        </authorList>
    </citation>
    <scope>IDENTIFICATION</scope>
    <source>
        <strain evidence="2">cv. Jemalong A17</strain>
    </source>
</reference>
<dbReference type="EnsemblPlants" id="AES71423">
    <property type="protein sequence ID" value="AES71423"/>
    <property type="gene ID" value="MTR_3g076800"/>
</dbReference>
<organism evidence="1 3">
    <name type="scientific">Medicago truncatula</name>
    <name type="common">Barrel medic</name>
    <name type="synonym">Medicago tribuloides</name>
    <dbReference type="NCBI Taxonomy" id="3880"/>
    <lineage>
        <taxon>Eukaryota</taxon>
        <taxon>Viridiplantae</taxon>
        <taxon>Streptophyta</taxon>
        <taxon>Embryophyta</taxon>
        <taxon>Tracheophyta</taxon>
        <taxon>Spermatophyta</taxon>
        <taxon>Magnoliopsida</taxon>
        <taxon>eudicotyledons</taxon>
        <taxon>Gunneridae</taxon>
        <taxon>Pentapetalae</taxon>
        <taxon>rosids</taxon>
        <taxon>fabids</taxon>
        <taxon>Fabales</taxon>
        <taxon>Fabaceae</taxon>
        <taxon>Papilionoideae</taxon>
        <taxon>50 kb inversion clade</taxon>
        <taxon>NPAAA clade</taxon>
        <taxon>Hologalegina</taxon>
        <taxon>IRL clade</taxon>
        <taxon>Trifolieae</taxon>
        <taxon>Medicago</taxon>
    </lineage>
</organism>
<accession>G7J498</accession>